<comment type="caution">
    <text evidence="5">The sequence shown here is derived from an EMBL/GenBank/DDBJ whole genome shotgun (WGS) entry which is preliminary data.</text>
</comment>
<dbReference type="SMART" id="SM00331">
    <property type="entry name" value="PP2C_SIG"/>
    <property type="match status" value="1"/>
</dbReference>
<evidence type="ECO:0000313" key="6">
    <source>
        <dbReference type="Proteomes" id="UP000807371"/>
    </source>
</evidence>
<reference evidence="5 6" key="1">
    <citation type="submission" date="2020-09" db="EMBL/GenBank/DDBJ databases">
        <title>Biosynthesis of the nuclear factor of activated T cells inhibitor NFAT-133 and its congeners in Streptomyces pactum.</title>
        <authorList>
            <person name="Zhou W."/>
            <person name="Posri P."/>
            <person name="Abugrain M.E."/>
            <person name="Weisberg A.J."/>
            <person name="Chang J.H."/>
            <person name="Mahmud T."/>
        </authorList>
    </citation>
    <scope>NUCLEOTIDE SEQUENCE [LARGE SCALE GENOMIC DNA]</scope>
    <source>
        <strain evidence="5 6">ATCC 27456</strain>
    </source>
</reference>
<dbReference type="InterPro" id="IPR036457">
    <property type="entry name" value="PPM-type-like_dom_sf"/>
</dbReference>
<dbReference type="InterPro" id="IPR052016">
    <property type="entry name" value="Bact_Sigma-Reg"/>
</dbReference>
<dbReference type="PANTHER" id="PTHR43156">
    <property type="entry name" value="STAGE II SPORULATION PROTEIN E-RELATED"/>
    <property type="match status" value="1"/>
</dbReference>
<dbReference type="Gene3D" id="3.30.450.40">
    <property type="match status" value="1"/>
</dbReference>
<gene>
    <name evidence="5" type="ORF">IHE55_17340</name>
</gene>
<feature type="domain" description="PAS" evidence="3">
    <location>
        <begin position="150"/>
        <end position="216"/>
    </location>
</feature>
<dbReference type="EMBL" id="JACYXC010000001">
    <property type="protein sequence ID" value="MBH5336446.1"/>
    <property type="molecule type" value="Genomic_DNA"/>
</dbReference>
<dbReference type="Pfam" id="PF08448">
    <property type="entry name" value="PAS_4"/>
    <property type="match status" value="1"/>
</dbReference>
<accession>A0ABS0NMN1</accession>
<dbReference type="SUPFAM" id="SSF55785">
    <property type="entry name" value="PYP-like sensor domain (PAS domain)"/>
    <property type="match status" value="2"/>
</dbReference>
<feature type="domain" description="PAS" evidence="3">
    <location>
        <begin position="15"/>
        <end position="83"/>
    </location>
</feature>
<sequence>MSPSPPKSGPALPSGLPLEVFDPAPVGVAVFQGVSHVLTYLNDTYRRLFGDRPLGRPVREAFSDLVERGYLDLLDQVVRSGEPVQVTAAPVTVGDARGGAEKRHFTFSLSPVPTGAAGTGVLVVVAEVTGHVTETEYARLLAEERRRAARRYRSLVAAGAENIWMADRRGRPVADDPGREPMTGLPGERAPEGGWQAAAHPEDREALTAHWRRAVEEVPEVFEHVCRLRQSDGTYRHCLLRAAPVREGGEVLEWVGTCVDVEEQWLRDRRTELLGRAAAAVSRRREVPEAFAALSPLIVPALADECGIYLLPEGSAEAAEGPLPVRRVAALAREGLPAGLPPRREEAVAADHAITRAVRERRPVQAVFPPGEVPEDFAPPGTRSWLNRARAHSGVLLPVLVDGTVAAVLAAFTCGDRDPVPPADRDLMRDLIEQAHAPLSRAMQLRRTQQVARALQHSLLTEPPDVPELRIAVRYLPSPAAAEVGGDWYDAFVLPDGATTLVIGDVAGHDLAAAVTMSQMRNMLRALAMDRVEPPGDILRRLDVGAQLLRPEQATTTCVLARVEGPRGGPWQLNYSVAGHPPPLLVTADGTAVFLDDAQDVLLGGLLPEAERIGAIRPLPPDATVLLYTDGLVERPGEDITRGLERLRALAGTLAGEPLEAFCDRLLADSPVTGRDDIALIALRLPPEPG</sequence>
<dbReference type="InterPro" id="IPR013656">
    <property type="entry name" value="PAS_4"/>
</dbReference>
<dbReference type="InterPro" id="IPR000014">
    <property type="entry name" value="PAS"/>
</dbReference>
<dbReference type="InterPro" id="IPR001610">
    <property type="entry name" value="PAC"/>
</dbReference>
<organism evidence="5 6">
    <name type="scientific">Streptomyces pactum</name>
    <dbReference type="NCBI Taxonomy" id="68249"/>
    <lineage>
        <taxon>Bacteria</taxon>
        <taxon>Bacillati</taxon>
        <taxon>Actinomycetota</taxon>
        <taxon>Actinomycetes</taxon>
        <taxon>Kitasatosporales</taxon>
        <taxon>Streptomycetaceae</taxon>
        <taxon>Streptomyces</taxon>
    </lineage>
</organism>
<keyword evidence="1" id="KW-0378">Hydrolase</keyword>
<dbReference type="NCBIfam" id="TIGR00229">
    <property type="entry name" value="sensory_box"/>
    <property type="match status" value="1"/>
</dbReference>
<name>A0ABS0NMN1_9ACTN</name>
<dbReference type="InterPro" id="IPR001932">
    <property type="entry name" value="PPM-type_phosphatase-like_dom"/>
</dbReference>
<keyword evidence="6" id="KW-1185">Reference proteome</keyword>
<proteinExistence type="predicted"/>
<evidence type="ECO:0000259" key="3">
    <source>
        <dbReference type="SMART" id="SM00091"/>
    </source>
</evidence>
<evidence type="ECO:0000259" key="4">
    <source>
        <dbReference type="SMART" id="SM00331"/>
    </source>
</evidence>
<dbReference type="Gene3D" id="3.30.450.20">
    <property type="entry name" value="PAS domain"/>
    <property type="match status" value="2"/>
</dbReference>
<dbReference type="SUPFAM" id="SSF55781">
    <property type="entry name" value="GAF domain-like"/>
    <property type="match status" value="1"/>
</dbReference>
<dbReference type="Pfam" id="PF07228">
    <property type="entry name" value="SpoIIE"/>
    <property type="match status" value="1"/>
</dbReference>
<dbReference type="SMART" id="SM00086">
    <property type="entry name" value="PAC"/>
    <property type="match status" value="1"/>
</dbReference>
<dbReference type="PANTHER" id="PTHR43156:SF2">
    <property type="entry name" value="STAGE II SPORULATION PROTEIN E"/>
    <property type="match status" value="1"/>
</dbReference>
<dbReference type="Proteomes" id="UP000807371">
    <property type="component" value="Unassembled WGS sequence"/>
</dbReference>
<feature type="compositionally biased region" description="Basic and acidic residues" evidence="2">
    <location>
        <begin position="170"/>
        <end position="179"/>
    </location>
</feature>
<protein>
    <submittedName>
        <fullName evidence="5">SpoIIE family protein phosphatase</fullName>
    </submittedName>
</protein>
<dbReference type="SUPFAM" id="SSF81606">
    <property type="entry name" value="PP2C-like"/>
    <property type="match status" value="1"/>
</dbReference>
<dbReference type="InterPro" id="IPR035965">
    <property type="entry name" value="PAS-like_dom_sf"/>
</dbReference>
<feature type="region of interest" description="Disordered" evidence="2">
    <location>
        <begin position="170"/>
        <end position="195"/>
    </location>
</feature>
<feature type="domain" description="PPM-type phosphatase" evidence="4">
    <location>
        <begin position="469"/>
        <end position="685"/>
    </location>
</feature>
<dbReference type="Pfam" id="PF08447">
    <property type="entry name" value="PAS_3"/>
    <property type="match status" value="1"/>
</dbReference>
<dbReference type="InterPro" id="IPR029016">
    <property type="entry name" value="GAF-like_dom_sf"/>
</dbReference>
<evidence type="ECO:0000256" key="2">
    <source>
        <dbReference type="SAM" id="MobiDB-lite"/>
    </source>
</evidence>
<dbReference type="SMART" id="SM00091">
    <property type="entry name" value="PAS"/>
    <property type="match status" value="2"/>
</dbReference>
<dbReference type="CDD" id="cd00130">
    <property type="entry name" value="PAS"/>
    <property type="match status" value="1"/>
</dbReference>
<dbReference type="RefSeq" id="WP_197989861.1">
    <property type="nucleotide sequence ID" value="NZ_JACYXC010000001.1"/>
</dbReference>
<evidence type="ECO:0000256" key="1">
    <source>
        <dbReference type="ARBA" id="ARBA00022801"/>
    </source>
</evidence>
<dbReference type="Gene3D" id="3.60.40.10">
    <property type="entry name" value="PPM-type phosphatase domain"/>
    <property type="match status" value="1"/>
</dbReference>
<evidence type="ECO:0000313" key="5">
    <source>
        <dbReference type="EMBL" id="MBH5336446.1"/>
    </source>
</evidence>
<dbReference type="InterPro" id="IPR013655">
    <property type="entry name" value="PAS_fold_3"/>
</dbReference>